<dbReference type="EMBL" id="FOHW01000068">
    <property type="protein sequence ID" value="SEU12068.1"/>
    <property type="molecule type" value="Genomic_DNA"/>
</dbReference>
<proteinExistence type="predicted"/>
<protein>
    <submittedName>
        <fullName evidence="1">Uncharacterized protein</fullName>
    </submittedName>
</protein>
<evidence type="ECO:0000313" key="2">
    <source>
        <dbReference type="Proteomes" id="UP000182332"/>
    </source>
</evidence>
<evidence type="ECO:0000313" key="1">
    <source>
        <dbReference type="EMBL" id="SEU12068.1"/>
    </source>
</evidence>
<gene>
    <name evidence="1" type="ORF">SAMN05216197_16812</name>
</gene>
<sequence>MSNQFQPGDLALTKVFDADIPAGSQVELTERIEKGALVRGKGYFRAPSPGWYVIQQSSGVSTAYADHELIPLRGERDSAEQKAKAVSA</sequence>
<accession>A0A1I0JNA8</accession>
<organism evidence="1 2">
    <name type="scientific">Pseudomonas graminis</name>
    <dbReference type="NCBI Taxonomy" id="158627"/>
    <lineage>
        <taxon>Bacteria</taxon>
        <taxon>Pseudomonadati</taxon>
        <taxon>Pseudomonadota</taxon>
        <taxon>Gammaproteobacteria</taxon>
        <taxon>Pseudomonadales</taxon>
        <taxon>Pseudomonadaceae</taxon>
        <taxon>Pseudomonas</taxon>
    </lineage>
</organism>
<name>A0A1I0JNA8_9PSED</name>
<dbReference type="RefSeq" id="WP_074893621.1">
    <property type="nucleotide sequence ID" value="NZ_FOHW01000068.1"/>
</dbReference>
<dbReference type="AlphaFoldDB" id="A0A1I0JNA8"/>
<dbReference type="Proteomes" id="UP000182332">
    <property type="component" value="Unassembled WGS sequence"/>
</dbReference>
<dbReference type="OrthoDB" id="6892512at2"/>
<reference evidence="1 2" key="1">
    <citation type="submission" date="2016-10" db="EMBL/GenBank/DDBJ databases">
        <authorList>
            <person name="de Groot N.N."/>
        </authorList>
    </citation>
    <scope>NUCLEOTIDE SEQUENCE [LARGE SCALE GENOMIC DNA]</scope>
    <source>
        <strain evidence="1 2">DSM 11363</strain>
    </source>
</reference>